<reference evidence="1" key="1">
    <citation type="submission" date="2023-10" db="EMBL/GenBank/DDBJ databases">
        <title>Genome assembly of Pristionchus species.</title>
        <authorList>
            <person name="Yoshida K."/>
            <person name="Sommer R.J."/>
        </authorList>
    </citation>
    <scope>NUCLEOTIDE SEQUENCE</scope>
    <source>
        <strain evidence="1">RS5133</strain>
    </source>
</reference>
<accession>A0AAV5WLW0</accession>
<keyword evidence="2" id="KW-1185">Reference proteome</keyword>
<comment type="caution">
    <text evidence="1">The sequence shown here is derived from an EMBL/GenBank/DDBJ whole genome shotgun (WGS) entry which is preliminary data.</text>
</comment>
<dbReference type="AlphaFoldDB" id="A0AAV5WLW0"/>
<protein>
    <submittedName>
        <fullName evidence="1">Uncharacterized protein</fullName>
    </submittedName>
</protein>
<organism evidence="1 2">
    <name type="scientific">Pristionchus fissidentatus</name>
    <dbReference type="NCBI Taxonomy" id="1538716"/>
    <lineage>
        <taxon>Eukaryota</taxon>
        <taxon>Metazoa</taxon>
        <taxon>Ecdysozoa</taxon>
        <taxon>Nematoda</taxon>
        <taxon>Chromadorea</taxon>
        <taxon>Rhabditida</taxon>
        <taxon>Rhabditina</taxon>
        <taxon>Diplogasteromorpha</taxon>
        <taxon>Diplogasteroidea</taxon>
        <taxon>Neodiplogasteridae</taxon>
        <taxon>Pristionchus</taxon>
    </lineage>
</organism>
<evidence type="ECO:0000313" key="2">
    <source>
        <dbReference type="Proteomes" id="UP001432322"/>
    </source>
</evidence>
<evidence type="ECO:0000313" key="1">
    <source>
        <dbReference type="EMBL" id="GMT33271.1"/>
    </source>
</evidence>
<dbReference type="Proteomes" id="UP001432322">
    <property type="component" value="Unassembled WGS sequence"/>
</dbReference>
<sequence>MILKEKPIHPVNNDREFKSVPLTAMGVGKMLHRMSLTSQMEWVFFFPVDFTVPLQVANLDILEKCLKKTNVLRISAIDQSHNAKHIIKFIDRSQYAGNLDIGGFIFKSGDFTKIYKVSYTRSPCILVLVDGPWMTRITHRGNVYCISMKRIVSDNEASERTVIPRSGSK</sequence>
<gene>
    <name evidence="1" type="ORF">PFISCL1PPCAC_24568</name>
</gene>
<name>A0AAV5WLW0_9BILA</name>
<proteinExistence type="predicted"/>
<dbReference type="EMBL" id="BTSY01000006">
    <property type="protein sequence ID" value="GMT33271.1"/>
    <property type="molecule type" value="Genomic_DNA"/>
</dbReference>